<evidence type="ECO:0000313" key="7">
    <source>
        <dbReference type="EMBL" id="QBK93151.1"/>
    </source>
</evidence>
<accession>A0A481ZF45</accession>
<evidence type="ECO:0000256" key="4">
    <source>
        <dbReference type="ARBA" id="ARBA00022741"/>
    </source>
</evidence>
<dbReference type="GO" id="GO:0015031">
    <property type="term" value="P:protein transport"/>
    <property type="evidence" value="ECO:0007669"/>
    <property type="project" value="UniProtKB-KW"/>
</dbReference>
<dbReference type="InterPro" id="IPR002041">
    <property type="entry name" value="Ran_GTPase"/>
</dbReference>
<proteinExistence type="inferred from homology"/>
<name>A0A481ZF45_9VIRU</name>
<organism evidence="7">
    <name type="scientific">Pithovirus LCPAC403</name>
    <dbReference type="NCBI Taxonomy" id="2506596"/>
    <lineage>
        <taxon>Viruses</taxon>
        <taxon>Pithoviruses</taxon>
    </lineage>
</organism>
<keyword evidence="3" id="KW-0813">Transport</keyword>
<keyword evidence="6" id="KW-0342">GTP-binding</keyword>
<comment type="similarity">
    <text evidence="2">Belongs to the small GTPase superfamily. Ran family.</text>
</comment>
<dbReference type="FunFam" id="3.40.50.300:FF:001447">
    <property type="entry name" value="Ras-related protein Rab-1B"/>
    <property type="match status" value="1"/>
</dbReference>
<dbReference type="GO" id="GO:0003924">
    <property type="term" value="F:GTPase activity"/>
    <property type="evidence" value="ECO:0007669"/>
    <property type="project" value="InterPro"/>
</dbReference>
<dbReference type="SMART" id="SM00174">
    <property type="entry name" value="RHO"/>
    <property type="match status" value="1"/>
</dbReference>
<evidence type="ECO:0000256" key="2">
    <source>
        <dbReference type="ARBA" id="ARBA00008028"/>
    </source>
</evidence>
<dbReference type="Gene3D" id="3.40.50.300">
    <property type="entry name" value="P-loop containing nucleotide triphosphate hydrolases"/>
    <property type="match status" value="1"/>
</dbReference>
<protein>
    <submittedName>
        <fullName evidence="7">Ras family GTPase</fullName>
    </submittedName>
</protein>
<dbReference type="GO" id="GO:0020002">
    <property type="term" value="C:host cell plasma membrane"/>
    <property type="evidence" value="ECO:0007669"/>
    <property type="project" value="UniProtKB-SubCell"/>
</dbReference>
<dbReference type="SUPFAM" id="SSF52540">
    <property type="entry name" value="P-loop containing nucleoside triphosphate hydrolases"/>
    <property type="match status" value="1"/>
</dbReference>
<reference evidence="7" key="1">
    <citation type="journal article" date="2019" name="MBio">
        <title>Virus Genomes from Deep Sea Sediments Expand the Ocean Megavirome and Support Independent Origins of Viral Gigantism.</title>
        <authorList>
            <person name="Backstrom D."/>
            <person name="Yutin N."/>
            <person name="Jorgensen S.L."/>
            <person name="Dharamshi J."/>
            <person name="Homa F."/>
            <person name="Zaremba-Niedwiedzka K."/>
            <person name="Spang A."/>
            <person name="Wolf Y.I."/>
            <person name="Koonin E.V."/>
            <person name="Ettema T.J."/>
        </authorList>
    </citation>
    <scope>NUCLEOTIDE SEQUENCE</scope>
</reference>
<dbReference type="GO" id="GO:0005525">
    <property type="term" value="F:GTP binding"/>
    <property type="evidence" value="ECO:0007669"/>
    <property type="project" value="UniProtKB-KW"/>
</dbReference>
<keyword evidence="4" id="KW-0547">Nucleotide-binding</keyword>
<dbReference type="SMART" id="SM00173">
    <property type="entry name" value="RAS"/>
    <property type="match status" value="1"/>
</dbReference>
<sequence>MENHSHKIAFIGDGGVGKTTLLTRHITGEFEKKYLATQGIDSKTMSFSTNKGRIIFNILDVSGQEKFGLSANHFIGAECAVVMFDVTSTISYKNVEFWVNHLRKAVPEIPIILCGNKVDIIDRKVKDITMHRDLKLLKYYDISAKSNYNFEKPFLALARHFHGDDTKFH</sequence>
<dbReference type="PANTHER" id="PTHR24071:SF0">
    <property type="entry name" value="GTP-BINDING NUCLEAR PROTEIN RAN"/>
    <property type="match status" value="1"/>
</dbReference>
<gene>
    <name evidence="7" type="ORF">LCPAC403_02850</name>
</gene>
<dbReference type="SMART" id="SM00176">
    <property type="entry name" value="RAN"/>
    <property type="match status" value="1"/>
</dbReference>
<dbReference type="EMBL" id="MK500590">
    <property type="protein sequence ID" value="QBK93151.1"/>
    <property type="molecule type" value="Genomic_DNA"/>
</dbReference>
<dbReference type="PANTHER" id="PTHR24071">
    <property type="entry name" value="RAN GTPASE"/>
    <property type="match status" value="1"/>
</dbReference>
<evidence type="ECO:0000256" key="5">
    <source>
        <dbReference type="ARBA" id="ARBA00022927"/>
    </source>
</evidence>
<dbReference type="InterPro" id="IPR005225">
    <property type="entry name" value="Small_GTP-bd"/>
</dbReference>
<evidence type="ECO:0000256" key="6">
    <source>
        <dbReference type="ARBA" id="ARBA00023134"/>
    </source>
</evidence>
<keyword evidence="5" id="KW-0653">Protein transport</keyword>
<evidence type="ECO:0000256" key="3">
    <source>
        <dbReference type="ARBA" id="ARBA00022448"/>
    </source>
</evidence>
<dbReference type="SMART" id="SM00175">
    <property type="entry name" value="RAB"/>
    <property type="match status" value="1"/>
</dbReference>
<dbReference type="InterPro" id="IPR001806">
    <property type="entry name" value="Small_GTPase"/>
</dbReference>
<dbReference type="InterPro" id="IPR027417">
    <property type="entry name" value="P-loop_NTPase"/>
</dbReference>
<evidence type="ECO:0000256" key="1">
    <source>
        <dbReference type="ARBA" id="ARBA00004112"/>
    </source>
</evidence>
<comment type="subcellular location">
    <subcellularLocation>
        <location evidence="1">Host cell membrane</location>
        <topology evidence="1">Lipid-anchor</topology>
        <orientation evidence="1">Cytoplasmic side</orientation>
    </subcellularLocation>
</comment>
<dbReference type="PROSITE" id="PS51418">
    <property type="entry name" value="RAN"/>
    <property type="match status" value="1"/>
</dbReference>
<dbReference type="PRINTS" id="PR00449">
    <property type="entry name" value="RASTRNSFRMNG"/>
</dbReference>
<dbReference type="NCBIfam" id="TIGR00231">
    <property type="entry name" value="small_GTP"/>
    <property type="match status" value="1"/>
</dbReference>
<dbReference type="PROSITE" id="PS51419">
    <property type="entry name" value="RAB"/>
    <property type="match status" value="1"/>
</dbReference>
<dbReference type="Pfam" id="PF00071">
    <property type="entry name" value="Ras"/>
    <property type="match status" value="1"/>
</dbReference>